<sequence length="175" mass="19297">MDLNDTLKTIFSRKSVRAYAEGAVSKEQLEMLVRAGMAAPSAVDQRPWEFVVVTERATLNALASRLPYAKMAAHASAAIVVCGDLRRQWGGPDSVMWVIDCAAAAENVLLAAESLGLGAVWTAVYPYPERIRSVRELLGLPDYIQPLALIPVGIPRGGEKAKDKWNPERVHWEKW</sequence>
<dbReference type="EMBL" id="FWDM01000014">
    <property type="protein sequence ID" value="SLM11873.1"/>
    <property type="molecule type" value="Genomic_DNA"/>
</dbReference>
<name>A0A3P3XHG6_9SPIR</name>
<dbReference type="EC" id="1.-.-.-" evidence="2"/>
<dbReference type="CDD" id="cd02150">
    <property type="entry name" value="nitroreductase"/>
    <property type="match status" value="1"/>
</dbReference>
<proteinExistence type="predicted"/>
<dbReference type="GO" id="GO:0016491">
    <property type="term" value="F:oxidoreductase activity"/>
    <property type="evidence" value="ECO:0007669"/>
    <property type="project" value="UniProtKB-KW"/>
</dbReference>
<dbReference type="SUPFAM" id="SSF55469">
    <property type="entry name" value="FMN-dependent nitroreductase-like"/>
    <property type="match status" value="1"/>
</dbReference>
<dbReference type="InterPro" id="IPR029479">
    <property type="entry name" value="Nitroreductase"/>
</dbReference>
<dbReference type="Gene3D" id="3.40.109.10">
    <property type="entry name" value="NADH Oxidase"/>
    <property type="match status" value="1"/>
</dbReference>
<gene>
    <name evidence="2" type="ORF">SPIROBIBN47_210109</name>
</gene>
<protein>
    <submittedName>
        <fullName evidence="2">Putative NADH dehydrogenase/NAD(P)H nitroreductase AF_2267</fullName>
        <ecNumber evidence="2">1.-.-.-</ecNumber>
    </submittedName>
</protein>
<feature type="domain" description="Nitroreductase" evidence="1">
    <location>
        <begin position="11"/>
        <end position="62"/>
    </location>
</feature>
<reference evidence="2" key="1">
    <citation type="submission" date="2017-02" db="EMBL/GenBank/DDBJ databases">
        <authorList>
            <person name="Regsiter A."/>
            <person name="William W."/>
        </authorList>
    </citation>
    <scope>NUCLEOTIDE SEQUENCE</scope>
    <source>
        <strain evidence="2">Bib</strain>
    </source>
</reference>
<dbReference type="Pfam" id="PF00881">
    <property type="entry name" value="Nitroreductase"/>
    <property type="match status" value="2"/>
</dbReference>
<evidence type="ECO:0000313" key="2">
    <source>
        <dbReference type="EMBL" id="SLM11873.1"/>
    </source>
</evidence>
<feature type="domain" description="Nitroreductase" evidence="1">
    <location>
        <begin position="64"/>
        <end position="153"/>
    </location>
</feature>
<dbReference type="InterPro" id="IPR050627">
    <property type="entry name" value="Nitroreductase/BluB"/>
</dbReference>
<evidence type="ECO:0000259" key="1">
    <source>
        <dbReference type="Pfam" id="PF00881"/>
    </source>
</evidence>
<dbReference type="PANTHER" id="PTHR23026:SF123">
    <property type="entry name" value="NAD(P)H NITROREDUCTASE RV3131-RELATED"/>
    <property type="match status" value="1"/>
</dbReference>
<keyword evidence="2" id="KW-0560">Oxidoreductase</keyword>
<dbReference type="PANTHER" id="PTHR23026">
    <property type="entry name" value="NADPH NITROREDUCTASE"/>
    <property type="match status" value="1"/>
</dbReference>
<dbReference type="InterPro" id="IPR000415">
    <property type="entry name" value="Nitroreductase-like"/>
</dbReference>
<organism evidence="2">
    <name type="scientific">uncultured spirochete</name>
    <dbReference type="NCBI Taxonomy" id="156406"/>
    <lineage>
        <taxon>Bacteria</taxon>
        <taxon>Pseudomonadati</taxon>
        <taxon>Spirochaetota</taxon>
        <taxon>Spirochaetia</taxon>
        <taxon>Spirochaetales</taxon>
        <taxon>environmental samples</taxon>
    </lineage>
</organism>
<dbReference type="AlphaFoldDB" id="A0A3P3XHG6"/>
<accession>A0A3P3XHG6</accession>